<organism evidence="1 2">
    <name type="scientific">Pelosinus propionicus DSM 13327</name>
    <dbReference type="NCBI Taxonomy" id="1123291"/>
    <lineage>
        <taxon>Bacteria</taxon>
        <taxon>Bacillati</taxon>
        <taxon>Bacillota</taxon>
        <taxon>Negativicutes</taxon>
        <taxon>Selenomonadales</taxon>
        <taxon>Sporomusaceae</taxon>
        <taxon>Pelosinus</taxon>
    </lineage>
</organism>
<dbReference type="AlphaFoldDB" id="A0A1I4N2V9"/>
<dbReference type="RefSeq" id="WP_090940929.1">
    <property type="nucleotide sequence ID" value="NZ_FOTS01000040.1"/>
</dbReference>
<keyword evidence="2" id="KW-1185">Reference proteome</keyword>
<accession>A0A1I4N2V9</accession>
<dbReference type="EMBL" id="FOTS01000040">
    <property type="protein sequence ID" value="SFM09914.1"/>
    <property type="molecule type" value="Genomic_DNA"/>
</dbReference>
<dbReference type="Proteomes" id="UP000199520">
    <property type="component" value="Unassembled WGS sequence"/>
</dbReference>
<name>A0A1I4N2V9_9FIRM</name>
<gene>
    <name evidence="1" type="ORF">SAMN04490355_104074</name>
</gene>
<reference evidence="2" key="1">
    <citation type="submission" date="2016-10" db="EMBL/GenBank/DDBJ databases">
        <authorList>
            <person name="Varghese N."/>
            <person name="Submissions S."/>
        </authorList>
    </citation>
    <scope>NUCLEOTIDE SEQUENCE [LARGE SCALE GENOMIC DNA]</scope>
    <source>
        <strain evidence="2">DSM 13327</strain>
    </source>
</reference>
<sequence length="77" mass="9301">MNKRRKNKKNSGRKEFYLIVKMLTKIEKEMVEIKQQLEDRPKSINETIHINAISSEKIAEWLKSNSLRIQQLFDQRK</sequence>
<evidence type="ECO:0000313" key="1">
    <source>
        <dbReference type="EMBL" id="SFM09914.1"/>
    </source>
</evidence>
<evidence type="ECO:0000313" key="2">
    <source>
        <dbReference type="Proteomes" id="UP000199520"/>
    </source>
</evidence>
<proteinExistence type="predicted"/>
<protein>
    <submittedName>
        <fullName evidence="1">Uncharacterized protein</fullName>
    </submittedName>
</protein>